<keyword evidence="10" id="KW-1185">Reference proteome</keyword>
<dbReference type="PANTHER" id="PTHR10994:SF154">
    <property type="entry name" value="RETICULON-LIKE PROTEIN B11"/>
    <property type="match status" value="1"/>
</dbReference>
<keyword evidence="5 6" id="KW-0472">Membrane</keyword>
<keyword evidence="3 6" id="KW-0256">Endoplasmic reticulum</keyword>
<evidence type="ECO:0000256" key="1">
    <source>
        <dbReference type="ARBA" id="ARBA00004477"/>
    </source>
</evidence>
<evidence type="ECO:0000256" key="4">
    <source>
        <dbReference type="ARBA" id="ARBA00022989"/>
    </source>
</evidence>
<evidence type="ECO:0000256" key="3">
    <source>
        <dbReference type="ARBA" id="ARBA00022824"/>
    </source>
</evidence>
<dbReference type="Pfam" id="PF06658">
    <property type="entry name" value="DUF1168"/>
    <property type="match status" value="1"/>
</dbReference>
<dbReference type="GO" id="GO:0005789">
    <property type="term" value="C:endoplasmic reticulum membrane"/>
    <property type="evidence" value="ECO:0007669"/>
    <property type="project" value="UniProtKB-SubCell"/>
</dbReference>
<sequence>MSTGGPKDGELQVVVAPEKKKPALPPLPLAARAGSTALVEYTAPVLKEDEEDLELKLRRILENVPVRVSNTSGSSAGSGSGDFHQYRQMRRREQDRLARMDADYQRRKEIAEFNMRREERMKAAEEQTEKKRQPDGLILFVVLYHQSASFPSHFLYQSSHRSISEFASSKPDQQWANPSPLVASPSIELLEAAQRWCASVGVLVSATTLWILFEKAGYNLLSFVANVLFLLVVILFFWAKSASLLNRPLPPLPNLEIPEEIVAKAGGIIHLYANYALLIAREIVIDKNLKVFLQVVSGLCVASYIGSLCNFLTLVYIGVLLSLSVPLVYDKYQHHIDEKFCLAHKIIQEQYKKIDDAVLKKIPLPSYKEKKTQ</sequence>
<reference evidence="9 10" key="1">
    <citation type="submission" date="2020-10" db="EMBL/GenBank/DDBJ databases">
        <title>Plant Genome Project.</title>
        <authorList>
            <person name="Zhang R.-G."/>
        </authorList>
    </citation>
    <scope>NUCLEOTIDE SEQUENCE [LARGE SCALE GENOMIC DNA]</scope>
    <source>
        <strain evidence="9">FAFU-HL-1</strain>
        <tissue evidence="9">Leaf</tissue>
    </source>
</reference>
<dbReference type="InterPro" id="IPR045064">
    <property type="entry name" value="Reticulon-like"/>
</dbReference>
<dbReference type="Pfam" id="PF02453">
    <property type="entry name" value="Reticulon"/>
    <property type="match status" value="1"/>
</dbReference>
<comment type="caution">
    <text evidence="9">The sequence shown here is derived from an EMBL/GenBank/DDBJ whole genome shotgun (WGS) entry which is preliminary data.</text>
</comment>
<organism evidence="9 10">
    <name type="scientific">Salix dunnii</name>
    <dbReference type="NCBI Taxonomy" id="1413687"/>
    <lineage>
        <taxon>Eukaryota</taxon>
        <taxon>Viridiplantae</taxon>
        <taxon>Streptophyta</taxon>
        <taxon>Embryophyta</taxon>
        <taxon>Tracheophyta</taxon>
        <taxon>Spermatophyta</taxon>
        <taxon>Magnoliopsida</taxon>
        <taxon>eudicotyledons</taxon>
        <taxon>Gunneridae</taxon>
        <taxon>Pentapetalae</taxon>
        <taxon>rosids</taxon>
        <taxon>fabids</taxon>
        <taxon>Malpighiales</taxon>
        <taxon>Salicaceae</taxon>
        <taxon>Saliceae</taxon>
        <taxon>Salix</taxon>
    </lineage>
</organism>
<feature type="transmembrane region" description="Helical" evidence="6">
    <location>
        <begin position="311"/>
        <end position="329"/>
    </location>
</feature>
<dbReference type="PANTHER" id="PTHR10994">
    <property type="entry name" value="RETICULON"/>
    <property type="match status" value="1"/>
</dbReference>
<dbReference type="GO" id="GO:0009617">
    <property type="term" value="P:response to bacterium"/>
    <property type="evidence" value="ECO:0007669"/>
    <property type="project" value="InterPro"/>
</dbReference>
<feature type="transmembrane region" description="Helical" evidence="6">
    <location>
        <begin position="220"/>
        <end position="241"/>
    </location>
</feature>
<evidence type="ECO:0000256" key="2">
    <source>
        <dbReference type="ARBA" id="ARBA00022692"/>
    </source>
</evidence>
<proteinExistence type="predicted"/>
<feature type="domain" description="Reticulon" evidence="8">
    <location>
        <begin position="201"/>
        <end position="373"/>
    </location>
</feature>
<dbReference type="AlphaFoldDB" id="A0A835J9F8"/>
<evidence type="ECO:0000313" key="9">
    <source>
        <dbReference type="EMBL" id="KAF9665983.1"/>
    </source>
</evidence>
<evidence type="ECO:0000256" key="7">
    <source>
        <dbReference type="SAM" id="MobiDB-lite"/>
    </source>
</evidence>
<evidence type="ECO:0000259" key="8">
    <source>
        <dbReference type="PROSITE" id="PS50845"/>
    </source>
</evidence>
<evidence type="ECO:0000256" key="6">
    <source>
        <dbReference type="RuleBase" id="RU363132"/>
    </source>
</evidence>
<dbReference type="OrthoDB" id="567788at2759"/>
<name>A0A835J9F8_9ROSI</name>
<accession>A0A835J9F8</accession>
<dbReference type="PROSITE" id="PS50845">
    <property type="entry name" value="RETICULON"/>
    <property type="match status" value="1"/>
</dbReference>
<feature type="region of interest" description="Disordered" evidence="7">
    <location>
        <begin position="69"/>
        <end position="93"/>
    </location>
</feature>
<dbReference type="GO" id="GO:0003725">
    <property type="term" value="F:double-stranded RNA binding"/>
    <property type="evidence" value="ECO:0007669"/>
    <property type="project" value="InterPro"/>
</dbReference>
<evidence type="ECO:0000256" key="5">
    <source>
        <dbReference type="ARBA" id="ARBA00023136"/>
    </source>
</evidence>
<dbReference type="InterPro" id="IPR003388">
    <property type="entry name" value="Reticulon"/>
</dbReference>
<dbReference type="InterPro" id="IPR009548">
    <property type="entry name" value="Prkrip1"/>
</dbReference>
<comment type="subcellular location">
    <subcellularLocation>
        <location evidence="1 6">Endoplasmic reticulum membrane</location>
        <topology evidence="1 6">Multi-pass membrane protein</topology>
    </subcellularLocation>
</comment>
<dbReference type="Proteomes" id="UP000657918">
    <property type="component" value="Chromosome 16"/>
</dbReference>
<feature type="transmembrane region" description="Helical" evidence="6">
    <location>
        <begin position="193"/>
        <end position="213"/>
    </location>
</feature>
<dbReference type="EMBL" id="JADGMS010000016">
    <property type="protein sequence ID" value="KAF9665983.1"/>
    <property type="molecule type" value="Genomic_DNA"/>
</dbReference>
<protein>
    <recommendedName>
        <fullName evidence="6">Reticulon-like protein</fullName>
    </recommendedName>
</protein>
<gene>
    <name evidence="9" type="ORF">SADUNF_Sadunf16G0181700</name>
</gene>
<evidence type="ECO:0000313" key="10">
    <source>
        <dbReference type="Proteomes" id="UP000657918"/>
    </source>
</evidence>
<keyword evidence="2 6" id="KW-0812">Transmembrane</keyword>
<keyword evidence="4 6" id="KW-1133">Transmembrane helix</keyword>